<organism evidence="2 3">
    <name type="scientific">Caerostris extrusa</name>
    <name type="common">Bark spider</name>
    <name type="synonym">Caerostris bankana</name>
    <dbReference type="NCBI Taxonomy" id="172846"/>
    <lineage>
        <taxon>Eukaryota</taxon>
        <taxon>Metazoa</taxon>
        <taxon>Ecdysozoa</taxon>
        <taxon>Arthropoda</taxon>
        <taxon>Chelicerata</taxon>
        <taxon>Arachnida</taxon>
        <taxon>Araneae</taxon>
        <taxon>Araneomorphae</taxon>
        <taxon>Entelegynae</taxon>
        <taxon>Araneoidea</taxon>
        <taxon>Araneidae</taxon>
        <taxon>Caerostris</taxon>
    </lineage>
</organism>
<gene>
    <name evidence="2" type="ORF">CEXT_266251</name>
</gene>
<evidence type="ECO:0000256" key="1">
    <source>
        <dbReference type="SAM" id="MobiDB-lite"/>
    </source>
</evidence>
<dbReference type="EMBL" id="BPLR01004109">
    <property type="protein sequence ID" value="GIX92248.1"/>
    <property type="molecule type" value="Genomic_DNA"/>
</dbReference>
<proteinExistence type="predicted"/>
<evidence type="ECO:0000313" key="3">
    <source>
        <dbReference type="Proteomes" id="UP001054945"/>
    </source>
</evidence>
<feature type="region of interest" description="Disordered" evidence="1">
    <location>
        <begin position="77"/>
        <end position="96"/>
    </location>
</feature>
<protein>
    <submittedName>
        <fullName evidence="2">Uncharacterized protein</fullName>
    </submittedName>
</protein>
<evidence type="ECO:0000313" key="2">
    <source>
        <dbReference type="EMBL" id="GIX92248.1"/>
    </source>
</evidence>
<name>A0AAV4P5F3_CAEEX</name>
<accession>A0AAV4P5F3</accession>
<dbReference type="Proteomes" id="UP001054945">
    <property type="component" value="Unassembled WGS sequence"/>
</dbReference>
<comment type="caution">
    <text evidence="2">The sequence shown here is derived from an EMBL/GenBank/DDBJ whole genome shotgun (WGS) entry which is preliminary data.</text>
</comment>
<sequence>MNSHPNAPGSNRTFKLRESPSRFEFHHFEEGRLSNRTKRTKRVFFLLLLLFNLSSSRRNAAFVTSIPLNEPPSRLLPDFRFPPTRYNTDGKKGHRR</sequence>
<dbReference type="AlphaFoldDB" id="A0AAV4P5F3"/>
<keyword evidence="3" id="KW-1185">Reference proteome</keyword>
<reference evidence="2 3" key="1">
    <citation type="submission" date="2021-06" db="EMBL/GenBank/DDBJ databases">
        <title>Caerostris extrusa draft genome.</title>
        <authorList>
            <person name="Kono N."/>
            <person name="Arakawa K."/>
        </authorList>
    </citation>
    <scope>NUCLEOTIDE SEQUENCE [LARGE SCALE GENOMIC DNA]</scope>
</reference>